<dbReference type="Proteomes" id="UP000533639">
    <property type="component" value="Unassembled WGS sequence"/>
</dbReference>
<keyword evidence="2" id="KW-1185">Reference proteome</keyword>
<proteinExistence type="predicted"/>
<dbReference type="AlphaFoldDB" id="A0A9N8J662"/>
<reference evidence="1 2" key="1">
    <citation type="submission" date="2020-06" db="EMBL/GenBank/DDBJ databases">
        <authorList>
            <person name="Criscuolo A."/>
        </authorList>
    </citation>
    <scope>NUCLEOTIDE SEQUENCE [LARGE SCALE GENOMIC DNA]</scope>
    <source>
        <strain evidence="1">PXU-55</strain>
    </source>
</reference>
<dbReference type="RefSeq" id="WP_180860488.1">
    <property type="nucleotide sequence ID" value="NZ_CAIJDE010000060.1"/>
</dbReference>
<evidence type="ECO:0000313" key="2">
    <source>
        <dbReference type="Proteomes" id="UP000533639"/>
    </source>
</evidence>
<gene>
    <name evidence="1" type="ORF">FLAPXU55_03938</name>
</gene>
<evidence type="ECO:0000313" key="1">
    <source>
        <dbReference type="EMBL" id="CAC9976214.1"/>
    </source>
</evidence>
<name>A0A9N8J662_9FLAO</name>
<dbReference type="EMBL" id="CAIJDE010000060">
    <property type="protein sequence ID" value="CAC9976214.1"/>
    <property type="molecule type" value="Genomic_DNA"/>
</dbReference>
<comment type="caution">
    <text evidence="1">The sequence shown here is derived from an EMBL/GenBank/DDBJ whole genome shotgun (WGS) entry which is preliminary data.</text>
</comment>
<sequence length="90" mass="10728">MQGIDNIEHRKLLQIFEKYKDEAIAVQTTSEDDLKIYQNMEELDVLYNCFKILLAELQKCTKDYELKKKSTRSIIHKSLRKMKSETEKKS</sequence>
<organism evidence="1 2">
    <name type="scientific">Flavobacterium panici</name>
    <dbReference type="NCBI Taxonomy" id="2654843"/>
    <lineage>
        <taxon>Bacteria</taxon>
        <taxon>Pseudomonadati</taxon>
        <taxon>Bacteroidota</taxon>
        <taxon>Flavobacteriia</taxon>
        <taxon>Flavobacteriales</taxon>
        <taxon>Flavobacteriaceae</taxon>
        <taxon>Flavobacterium</taxon>
    </lineage>
</organism>
<protein>
    <submittedName>
        <fullName evidence="1">Uncharacterized protein</fullName>
    </submittedName>
</protein>
<accession>A0A9N8J662</accession>